<evidence type="ECO:0000256" key="5">
    <source>
        <dbReference type="ARBA" id="ARBA00044769"/>
    </source>
</evidence>
<dbReference type="PANTHER" id="PTHR35527">
    <property type="entry name" value="CHOLOYLGLYCINE HYDROLASE"/>
    <property type="match status" value="1"/>
</dbReference>
<dbReference type="EC" id="3.5.1.24" evidence="5"/>
<evidence type="ECO:0000256" key="4">
    <source>
        <dbReference type="ARBA" id="ARBA00023098"/>
    </source>
</evidence>
<dbReference type="InterPro" id="IPR052193">
    <property type="entry name" value="Peptidase_C59"/>
</dbReference>
<evidence type="ECO:0000313" key="11">
    <source>
        <dbReference type="EMBL" id="NBI35449.1"/>
    </source>
</evidence>
<feature type="domain" description="Choloylglycine hydrolase/NAAA C-terminal" evidence="10">
    <location>
        <begin position="2"/>
        <end position="304"/>
    </location>
</feature>
<keyword evidence="3 11" id="KW-0378">Hydrolase</keyword>
<accession>A0A7C9NTI9</accession>
<dbReference type="Pfam" id="PF02275">
    <property type="entry name" value="CBAH"/>
    <property type="match status" value="1"/>
</dbReference>
<evidence type="ECO:0000256" key="2">
    <source>
        <dbReference type="ARBA" id="ARBA00006625"/>
    </source>
</evidence>
<dbReference type="EMBL" id="QWKH01000123">
    <property type="protein sequence ID" value="NBI35449.1"/>
    <property type="molecule type" value="Genomic_DNA"/>
</dbReference>
<dbReference type="InterPro" id="IPR029055">
    <property type="entry name" value="Ntn_hydrolases_N"/>
</dbReference>
<evidence type="ECO:0000256" key="9">
    <source>
        <dbReference type="ARBA" id="ARBA00048897"/>
    </source>
</evidence>
<dbReference type="InterPro" id="IPR029132">
    <property type="entry name" value="CBAH/NAAA_C"/>
</dbReference>
<comment type="caution">
    <text evidence="11">The sequence shown here is derived from an EMBL/GenBank/DDBJ whole genome shotgun (WGS) entry which is preliminary data.</text>
</comment>
<dbReference type="SUPFAM" id="SSF56235">
    <property type="entry name" value="N-terminal nucleophile aminohydrolases (Ntn hydrolases)"/>
    <property type="match status" value="1"/>
</dbReference>
<evidence type="ECO:0000256" key="7">
    <source>
        <dbReference type="ARBA" id="ARBA00044806"/>
    </source>
</evidence>
<evidence type="ECO:0000259" key="10">
    <source>
        <dbReference type="Pfam" id="PF02275"/>
    </source>
</evidence>
<proteinExistence type="inferred from homology"/>
<reference evidence="11" key="1">
    <citation type="submission" date="2018-08" db="EMBL/GenBank/DDBJ databases">
        <title>Murine metabolic-syndrome-specific gut microbial biobank.</title>
        <authorList>
            <person name="Liu C."/>
        </authorList>
    </citation>
    <scope>NUCLEOTIDE SEQUENCE [LARGE SCALE GENOMIC DNA]</scope>
    <source>
        <strain evidence="11">Z82</strain>
    </source>
</reference>
<dbReference type="Gene3D" id="3.60.60.10">
    <property type="entry name" value="Penicillin V Acylase, Chain A"/>
    <property type="match status" value="1"/>
</dbReference>
<gene>
    <name evidence="11" type="ORF">D1639_10515</name>
</gene>
<dbReference type="NCBIfam" id="NF038245">
    <property type="entry name" value="bile_salt_hydro"/>
    <property type="match status" value="1"/>
</dbReference>
<name>A0A7C9NTI9_9BACT</name>
<comment type="similarity">
    <text evidence="2">Belongs to the peptidase C59 family.</text>
</comment>
<sequence length="321" mass="35548">MCTGVRFTDTAGHMFWGRNFDWNVSYGEVPVVMPKDFMLPRAFGQAEPAKHAAVGNSAQFNGYPLFFNCGNDAGLCVGGLNFAGYAQFEEGPVGGKENLAAYEFPAWVGANFSTVDEVERALENVAIVAKPIDESLPVAMLHWMIADAQRSIVVEYQSDGMHVYHDDVDVLTNQPPFPWHRENLRNYLNCENRWAGTVAWDSCEMTPFGSGSCMRGIPGDAYATSRFVRAAYVNNFYPKKESETDNVARMLRTLGAVAMVEGSSCMEDGSYEVTLFSDCFSANTSTYYFNTYADPCVRAVHLRDYVGASPEALIVPPLERL</sequence>
<comment type="catalytic activity">
    <reaction evidence="8">
        <text>cholate + taurine = taurocholate + H2O</text>
        <dbReference type="Rhea" id="RHEA:47108"/>
        <dbReference type="ChEBI" id="CHEBI:15377"/>
        <dbReference type="ChEBI" id="CHEBI:29747"/>
        <dbReference type="ChEBI" id="CHEBI:36257"/>
        <dbReference type="ChEBI" id="CHEBI:507393"/>
    </reaction>
    <physiologicalReaction direction="right-to-left" evidence="8">
        <dbReference type="Rhea" id="RHEA:47110"/>
    </physiologicalReaction>
</comment>
<dbReference type="GO" id="GO:0006629">
    <property type="term" value="P:lipid metabolic process"/>
    <property type="evidence" value="ECO:0007669"/>
    <property type="project" value="UniProtKB-KW"/>
</dbReference>
<evidence type="ECO:0000256" key="1">
    <source>
        <dbReference type="ARBA" id="ARBA00004860"/>
    </source>
</evidence>
<dbReference type="InterPro" id="IPR047711">
    <property type="entry name" value="CBAH"/>
</dbReference>
<evidence type="ECO:0000256" key="3">
    <source>
        <dbReference type="ARBA" id="ARBA00022801"/>
    </source>
</evidence>
<evidence type="ECO:0000256" key="8">
    <source>
        <dbReference type="ARBA" id="ARBA00047285"/>
    </source>
</evidence>
<protein>
    <recommendedName>
        <fullName evidence="5">choloylglycine hydrolase</fullName>
        <ecNumber evidence="5">3.5.1.24</ecNumber>
    </recommendedName>
    <alternativeName>
        <fullName evidence="6">Bile salt hydrolase</fullName>
    </alternativeName>
    <alternativeName>
        <fullName evidence="7">Choloylglycine hydrolase</fullName>
    </alternativeName>
</protein>
<keyword evidence="4" id="KW-0443">Lipid metabolism</keyword>
<comment type="pathway">
    <text evidence="1">Lipid metabolism; bile acid biosynthesis.</text>
</comment>
<dbReference type="CDD" id="cd00542">
    <property type="entry name" value="Ntn_PVA"/>
    <property type="match status" value="1"/>
</dbReference>
<dbReference type="PANTHER" id="PTHR35527:SF2">
    <property type="entry name" value="HYDROLASE"/>
    <property type="match status" value="1"/>
</dbReference>
<organism evidence="11">
    <name type="scientific">Muribaculaceae bacterium Z82</name>
    <dbReference type="NCBI Taxonomy" id="2304548"/>
    <lineage>
        <taxon>Bacteria</taxon>
        <taxon>Pseudomonadati</taxon>
        <taxon>Bacteroidota</taxon>
        <taxon>Bacteroidia</taxon>
        <taxon>Bacteroidales</taxon>
        <taxon>Muribaculaceae</taxon>
    </lineage>
</organism>
<evidence type="ECO:0000256" key="6">
    <source>
        <dbReference type="ARBA" id="ARBA00044804"/>
    </source>
</evidence>
<dbReference type="AlphaFoldDB" id="A0A7C9NTI9"/>
<dbReference type="GO" id="GO:0045302">
    <property type="term" value="F:choloylglycine hydrolase activity"/>
    <property type="evidence" value="ECO:0007669"/>
    <property type="project" value="UniProtKB-EC"/>
</dbReference>
<comment type="catalytic activity">
    <reaction evidence="9">
        <text>taurodeoxycholate + H2O = deoxycholate + taurine</text>
        <dbReference type="Rhea" id="RHEA:47556"/>
        <dbReference type="ChEBI" id="CHEBI:15377"/>
        <dbReference type="ChEBI" id="CHEBI:23614"/>
        <dbReference type="ChEBI" id="CHEBI:36261"/>
        <dbReference type="ChEBI" id="CHEBI:507393"/>
    </reaction>
    <physiologicalReaction direction="left-to-right" evidence="9">
        <dbReference type="Rhea" id="RHEA:47557"/>
    </physiologicalReaction>
</comment>